<sequence>MLPKYPRTIHSFVKREGRLTQSQQQAIENQWPEFGVNFSEQLIDMPTLFGRDAETILEIGFGNGESLFQMAQDNPHKNFFGIEVHRPGVGHLLRLVEKTNCTNLHISIRDAIDVLEHQIADNSIDRLQLFFPDPWHKKKHNKRRIIQDTFIAEVARILTPDGTFHLATDWEHYAKHMLKTLNNSDLFFNLSEDQTFVPKPDERPTTKFERRGHKLGHGVWDLMFSKIS</sequence>
<evidence type="ECO:0000256" key="7">
    <source>
        <dbReference type="ARBA" id="ARBA00022694"/>
    </source>
</evidence>
<keyword evidence="5 8" id="KW-0808">Transferase</keyword>
<evidence type="ECO:0000256" key="6">
    <source>
        <dbReference type="ARBA" id="ARBA00022691"/>
    </source>
</evidence>
<evidence type="ECO:0000256" key="1">
    <source>
        <dbReference type="ARBA" id="ARBA00000142"/>
    </source>
</evidence>
<accession>A0A3B0XKZ7</accession>
<dbReference type="PANTHER" id="PTHR23417:SF14">
    <property type="entry name" value="PENTACOTRIPEPTIDE-REPEAT REGION OF PRORP DOMAIN-CONTAINING PROTEIN"/>
    <property type="match status" value="1"/>
</dbReference>
<keyword evidence="6" id="KW-0949">S-adenosyl-L-methionine</keyword>
<dbReference type="NCBIfam" id="TIGR00091">
    <property type="entry name" value="tRNA (guanosine(46)-N7)-methyltransferase TrmB"/>
    <property type="match status" value="1"/>
</dbReference>
<reference evidence="8" key="1">
    <citation type="submission" date="2018-06" db="EMBL/GenBank/DDBJ databases">
        <authorList>
            <person name="Zhirakovskaya E."/>
        </authorList>
    </citation>
    <scope>NUCLEOTIDE SEQUENCE</scope>
</reference>
<comment type="catalytic activity">
    <reaction evidence="1">
        <text>guanosine(46) in tRNA + S-adenosyl-L-methionine = N(7)-methylguanosine(46) in tRNA + S-adenosyl-L-homocysteine</text>
        <dbReference type="Rhea" id="RHEA:42708"/>
        <dbReference type="Rhea" id="RHEA-COMP:10188"/>
        <dbReference type="Rhea" id="RHEA-COMP:10189"/>
        <dbReference type="ChEBI" id="CHEBI:57856"/>
        <dbReference type="ChEBI" id="CHEBI:59789"/>
        <dbReference type="ChEBI" id="CHEBI:74269"/>
        <dbReference type="ChEBI" id="CHEBI:74480"/>
        <dbReference type="EC" id="2.1.1.33"/>
    </reaction>
</comment>
<dbReference type="InterPro" id="IPR029063">
    <property type="entry name" value="SAM-dependent_MTases_sf"/>
</dbReference>
<organism evidence="8">
    <name type="scientific">hydrothermal vent metagenome</name>
    <dbReference type="NCBI Taxonomy" id="652676"/>
    <lineage>
        <taxon>unclassified sequences</taxon>
        <taxon>metagenomes</taxon>
        <taxon>ecological metagenomes</taxon>
    </lineage>
</organism>
<dbReference type="GO" id="GO:0008176">
    <property type="term" value="F:tRNA (guanine(46)-N7)-methyltransferase activity"/>
    <property type="evidence" value="ECO:0007669"/>
    <property type="project" value="UniProtKB-EC"/>
</dbReference>
<dbReference type="CDD" id="cd02440">
    <property type="entry name" value="AdoMet_MTases"/>
    <property type="match status" value="1"/>
</dbReference>
<gene>
    <name evidence="8" type="ORF">MNBD_GAMMA07-333</name>
</gene>
<dbReference type="Gene3D" id="3.40.50.150">
    <property type="entry name" value="Vaccinia Virus protein VP39"/>
    <property type="match status" value="1"/>
</dbReference>
<dbReference type="InterPro" id="IPR055361">
    <property type="entry name" value="tRNA_methyltr_TrmB_bact"/>
</dbReference>
<dbReference type="PROSITE" id="PS51625">
    <property type="entry name" value="SAM_MT_TRMB"/>
    <property type="match status" value="1"/>
</dbReference>
<evidence type="ECO:0000256" key="3">
    <source>
        <dbReference type="ARBA" id="ARBA00011977"/>
    </source>
</evidence>
<dbReference type="Pfam" id="PF02390">
    <property type="entry name" value="Methyltransf_4"/>
    <property type="match status" value="1"/>
</dbReference>
<evidence type="ECO:0000256" key="5">
    <source>
        <dbReference type="ARBA" id="ARBA00022679"/>
    </source>
</evidence>
<name>A0A3B0XKZ7_9ZZZZ</name>
<dbReference type="FunFam" id="3.40.50.150:FF:000035">
    <property type="entry name" value="tRNA (guanine-N(7)-)-methyltransferase"/>
    <property type="match status" value="1"/>
</dbReference>
<keyword evidence="7" id="KW-0819">tRNA processing</keyword>
<evidence type="ECO:0000256" key="4">
    <source>
        <dbReference type="ARBA" id="ARBA00022603"/>
    </source>
</evidence>
<evidence type="ECO:0000256" key="2">
    <source>
        <dbReference type="ARBA" id="ARBA00005217"/>
    </source>
</evidence>
<dbReference type="PANTHER" id="PTHR23417">
    <property type="entry name" value="3-DEOXY-D-MANNO-OCTULOSONIC-ACID TRANSFERASE/TRNA GUANINE-N 7 - -METHYLTRANSFERASE"/>
    <property type="match status" value="1"/>
</dbReference>
<dbReference type="EC" id="2.1.1.33" evidence="3"/>
<dbReference type="InterPro" id="IPR003358">
    <property type="entry name" value="tRNA_(Gua-N-7)_MeTrfase_Trmb"/>
</dbReference>
<evidence type="ECO:0000313" key="8">
    <source>
        <dbReference type="EMBL" id="VAW56804.1"/>
    </source>
</evidence>
<dbReference type="AlphaFoldDB" id="A0A3B0XKZ7"/>
<comment type="pathway">
    <text evidence="2">tRNA modification.</text>
</comment>
<dbReference type="GO" id="GO:0043527">
    <property type="term" value="C:tRNA methyltransferase complex"/>
    <property type="evidence" value="ECO:0007669"/>
    <property type="project" value="TreeGrafter"/>
</dbReference>
<protein>
    <recommendedName>
        <fullName evidence="3">tRNA (guanine(46)-N(7))-methyltransferase</fullName>
        <ecNumber evidence="3">2.1.1.33</ecNumber>
    </recommendedName>
</protein>
<dbReference type="HAMAP" id="MF_01057">
    <property type="entry name" value="tRNA_methyltr_TrmB"/>
    <property type="match status" value="1"/>
</dbReference>
<dbReference type="EMBL" id="UOFF01000282">
    <property type="protein sequence ID" value="VAW56804.1"/>
    <property type="molecule type" value="Genomic_DNA"/>
</dbReference>
<dbReference type="SUPFAM" id="SSF53335">
    <property type="entry name" value="S-adenosyl-L-methionine-dependent methyltransferases"/>
    <property type="match status" value="1"/>
</dbReference>
<proteinExistence type="inferred from homology"/>
<keyword evidence="4 8" id="KW-0489">Methyltransferase</keyword>